<dbReference type="AlphaFoldDB" id="A0A4U0RSD8"/>
<dbReference type="InterPro" id="IPR003661">
    <property type="entry name" value="HisK_dim/P_dom"/>
</dbReference>
<proteinExistence type="predicted"/>
<evidence type="ECO:0000313" key="12">
    <source>
        <dbReference type="Proteomes" id="UP000309747"/>
    </source>
</evidence>
<evidence type="ECO:0000256" key="4">
    <source>
        <dbReference type="ARBA" id="ARBA00022553"/>
    </source>
</evidence>
<evidence type="ECO:0000256" key="1">
    <source>
        <dbReference type="ARBA" id="ARBA00000085"/>
    </source>
</evidence>
<dbReference type="InterPro" id="IPR036097">
    <property type="entry name" value="HisK_dim/P_sf"/>
</dbReference>
<evidence type="ECO:0000256" key="8">
    <source>
        <dbReference type="ARBA" id="ARBA00022989"/>
    </source>
</evidence>
<dbReference type="InterPro" id="IPR050428">
    <property type="entry name" value="TCS_sensor_his_kinase"/>
</dbReference>
<dbReference type="EC" id="2.7.13.3" evidence="3"/>
<dbReference type="SUPFAM" id="SSF47384">
    <property type="entry name" value="Homodimeric domain of signal transducing histidine kinase"/>
    <property type="match status" value="1"/>
</dbReference>
<gene>
    <name evidence="11" type="ORF">FA743_12070</name>
</gene>
<comment type="subcellular location">
    <subcellularLocation>
        <location evidence="2">Membrane</location>
    </subcellularLocation>
</comment>
<dbReference type="Gene3D" id="1.10.287.130">
    <property type="match status" value="1"/>
</dbReference>
<keyword evidence="6" id="KW-0812">Transmembrane</keyword>
<dbReference type="SMART" id="SM00387">
    <property type="entry name" value="HATPase_c"/>
    <property type="match status" value="1"/>
</dbReference>
<evidence type="ECO:0000256" key="5">
    <source>
        <dbReference type="ARBA" id="ARBA00022679"/>
    </source>
</evidence>
<keyword evidence="7 11" id="KW-0418">Kinase</keyword>
<keyword evidence="5" id="KW-0808">Transferase</keyword>
<dbReference type="SUPFAM" id="SSF55874">
    <property type="entry name" value="ATPase domain of HSP90 chaperone/DNA topoisomerase II/histidine kinase"/>
    <property type="match status" value="1"/>
</dbReference>
<dbReference type="EMBL" id="SUNI01000011">
    <property type="protein sequence ID" value="TJZ91254.1"/>
    <property type="molecule type" value="Genomic_DNA"/>
</dbReference>
<evidence type="ECO:0000259" key="10">
    <source>
        <dbReference type="PROSITE" id="PS50109"/>
    </source>
</evidence>
<keyword evidence="9" id="KW-0472">Membrane</keyword>
<dbReference type="Gene3D" id="3.30.565.10">
    <property type="entry name" value="Histidine kinase-like ATPase, C-terminal domain"/>
    <property type="match status" value="1"/>
</dbReference>
<dbReference type="PROSITE" id="PS50109">
    <property type="entry name" value="HIS_KIN"/>
    <property type="match status" value="1"/>
</dbReference>
<dbReference type="InterPro" id="IPR036890">
    <property type="entry name" value="HATPase_C_sf"/>
</dbReference>
<evidence type="ECO:0000256" key="3">
    <source>
        <dbReference type="ARBA" id="ARBA00012438"/>
    </source>
</evidence>
<evidence type="ECO:0000256" key="6">
    <source>
        <dbReference type="ARBA" id="ARBA00022692"/>
    </source>
</evidence>
<dbReference type="InterPro" id="IPR005467">
    <property type="entry name" value="His_kinase_dom"/>
</dbReference>
<dbReference type="GO" id="GO:0005886">
    <property type="term" value="C:plasma membrane"/>
    <property type="evidence" value="ECO:0007669"/>
    <property type="project" value="TreeGrafter"/>
</dbReference>
<dbReference type="OrthoDB" id="9804645at2"/>
<dbReference type="InterPro" id="IPR004358">
    <property type="entry name" value="Sig_transdc_His_kin-like_C"/>
</dbReference>
<keyword evidence="8" id="KW-1133">Transmembrane helix</keyword>
<dbReference type="CDD" id="cd00082">
    <property type="entry name" value="HisKA"/>
    <property type="match status" value="1"/>
</dbReference>
<feature type="domain" description="Histidine kinase" evidence="10">
    <location>
        <begin position="245"/>
        <end position="446"/>
    </location>
</feature>
<organism evidence="11 12">
    <name type="scientific">Paracoccus gahaiensis</name>
    <dbReference type="NCBI Taxonomy" id="1706839"/>
    <lineage>
        <taxon>Bacteria</taxon>
        <taxon>Pseudomonadati</taxon>
        <taxon>Pseudomonadota</taxon>
        <taxon>Alphaproteobacteria</taxon>
        <taxon>Rhodobacterales</taxon>
        <taxon>Paracoccaceae</taxon>
        <taxon>Paracoccus</taxon>
    </lineage>
</organism>
<sequence>MRPLSLRWRLLLIGGATILAAMALSTLILAKLFDRHVQRVAVSDLQDQALVLISVIRPGPPAWMADQPRNPAWLRPFSGHYWQIWLEDRPIRSRSLWDVTLDVVGPAPAPGRERVLTLDGPGQQRLLAVDQQVLIGQGTDAVPVRILVAEDTEDATLARAAFLRDLLPWLGASMAALLAASWAQVTLGLRPLAQIRAHLQGLAQGRRHRLGGALPAEVAPLADQLDRLLDDRDRELDRARHRAGDLAHGFKTPLQALLGDADALRDRGHGDMADSIEQVVTQMRRHVDRELARARIRTEAGTARTDPSAPVARLVKVLGRTPDGARLDWQVEVPPGTLLRIAVDDLTEALGALMENAARHARHRVRIGLQQDGAQAAVVIRDDGPGVAEEDLARLVDRGVRLDRSRDGQGIGLAIASDIAEAAGGRLVLANASPGLAAALHLPCDAG</sequence>
<evidence type="ECO:0000256" key="7">
    <source>
        <dbReference type="ARBA" id="ARBA00022777"/>
    </source>
</evidence>
<keyword evidence="4" id="KW-0597">Phosphoprotein</keyword>
<dbReference type="PANTHER" id="PTHR45436">
    <property type="entry name" value="SENSOR HISTIDINE KINASE YKOH"/>
    <property type="match status" value="1"/>
</dbReference>
<dbReference type="Proteomes" id="UP000309747">
    <property type="component" value="Unassembled WGS sequence"/>
</dbReference>
<comment type="caution">
    <text evidence="11">The sequence shown here is derived from an EMBL/GenBank/DDBJ whole genome shotgun (WGS) entry which is preliminary data.</text>
</comment>
<dbReference type="PANTHER" id="PTHR45436:SF5">
    <property type="entry name" value="SENSOR HISTIDINE KINASE TRCS"/>
    <property type="match status" value="1"/>
</dbReference>
<dbReference type="RefSeq" id="WP_136886359.1">
    <property type="nucleotide sequence ID" value="NZ_SUNI01000011.1"/>
</dbReference>
<dbReference type="Pfam" id="PF02518">
    <property type="entry name" value="HATPase_c"/>
    <property type="match status" value="1"/>
</dbReference>
<dbReference type="PRINTS" id="PR00344">
    <property type="entry name" value="BCTRLSENSOR"/>
</dbReference>
<dbReference type="InterPro" id="IPR003594">
    <property type="entry name" value="HATPase_dom"/>
</dbReference>
<evidence type="ECO:0000256" key="9">
    <source>
        <dbReference type="ARBA" id="ARBA00023136"/>
    </source>
</evidence>
<evidence type="ECO:0000313" key="11">
    <source>
        <dbReference type="EMBL" id="TJZ91254.1"/>
    </source>
</evidence>
<evidence type="ECO:0000256" key="2">
    <source>
        <dbReference type="ARBA" id="ARBA00004370"/>
    </source>
</evidence>
<name>A0A4U0RSD8_9RHOB</name>
<dbReference type="GO" id="GO:0000155">
    <property type="term" value="F:phosphorelay sensor kinase activity"/>
    <property type="evidence" value="ECO:0007669"/>
    <property type="project" value="InterPro"/>
</dbReference>
<comment type="catalytic activity">
    <reaction evidence="1">
        <text>ATP + protein L-histidine = ADP + protein N-phospho-L-histidine.</text>
        <dbReference type="EC" id="2.7.13.3"/>
    </reaction>
</comment>
<reference evidence="11 12" key="1">
    <citation type="submission" date="2019-04" db="EMBL/GenBank/DDBJ databases">
        <authorList>
            <person name="Li J."/>
        </authorList>
    </citation>
    <scope>NUCLEOTIDE SEQUENCE [LARGE SCALE GENOMIC DNA]</scope>
    <source>
        <strain evidence="11 12">KCTC 42687</strain>
    </source>
</reference>
<accession>A0A4U0RSD8</accession>
<protein>
    <recommendedName>
        <fullName evidence="3">histidine kinase</fullName>
        <ecNumber evidence="3">2.7.13.3</ecNumber>
    </recommendedName>
</protein>
<keyword evidence="12" id="KW-1185">Reference proteome</keyword>